<keyword evidence="1" id="KW-1133">Transmembrane helix</keyword>
<reference evidence="2 3" key="1">
    <citation type="submission" date="2020-02" db="EMBL/GenBank/DDBJ databases">
        <title>Aliifodinibius halophilus 2W32, complete genome.</title>
        <authorList>
            <person name="Li Y."/>
            <person name="Wu S."/>
        </authorList>
    </citation>
    <scope>NUCLEOTIDE SEQUENCE [LARGE SCALE GENOMIC DNA]</scope>
    <source>
        <strain evidence="2 3">2W32</strain>
    </source>
</reference>
<dbReference type="AlphaFoldDB" id="A0A6M1T7C9"/>
<feature type="transmembrane region" description="Helical" evidence="1">
    <location>
        <begin position="195"/>
        <end position="219"/>
    </location>
</feature>
<feature type="transmembrane region" description="Helical" evidence="1">
    <location>
        <begin position="385"/>
        <end position="404"/>
    </location>
</feature>
<evidence type="ECO:0008006" key="4">
    <source>
        <dbReference type="Google" id="ProtNLM"/>
    </source>
</evidence>
<organism evidence="2 3">
    <name type="scientific">Fodinibius halophilus</name>
    <dbReference type="NCBI Taxonomy" id="1736908"/>
    <lineage>
        <taxon>Bacteria</taxon>
        <taxon>Pseudomonadati</taxon>
        <taxon>Balneolota</taxon>
        <taxon>Balneolia</taxon>
        <taxon>Balneolales</taxon>
        <taxon>Balneolaceae</taxon>
        <taxon>Fodinibius</taxon>
    </lineage>
</organism>
<comment type="caution">
    <text evidence="2">The sequence shown here is derived from an EMBL/GenBank/DDBJ whole genome shotgun (WGS) entry which is preliminary data.</text>
</comment>
<evidence type="ECO:0000313" key="2">
    <source>
        <dbReference type="EMBL" id="NGP90107.1"/>
    </source>
</evidence>
<dbReference type="Proteomes" id="UP000479132">
    <property type="component" value="Unassembled WGS sequence"/>
</dbReference>
<accession>A0A6M1T7C9</accession>
<gene>
    <name evidence="2" type="ORF">G3569_17245</name>
</gene>
<proteinExistence type="predicted"/>
<dbReference type="EMBL" id="JAALLS010000034">
    <property type="protein sequence ID" value="NGP90107.1"/>
    <property type="molecule type" value="Genomic_DNA"/>
</dbReference>
<feature type="transmembrane region" description="Helical" evidence="1">
    <location>
        <begin position="7"/>
        <end position="28"/>
    </location>
</feature>
<dbReference type="RefSeq" id="WP_165271336.1">
    <property type="nucleotide sequence ID" value="NZ_JAALLS010000034.1"/>
</dbReference>
<feature type="transmembrane region" description="Helical" evidence="1">
    <location>
        <begin position="476"/>
        <end position="497"/>
    </location>
</feature>
<evidence type="ECO:0000313" key="3">
    <source>
        <dbReference type="Proteomes" id="UP000479132"/>
    </source>
</evidence>
<protein>
    <recommendedName>
        <fullName evidence="4">PepSY domain-containing protein</fullName>
    </recommendedName>
</protein>
<sequence length="522" mass="58845">MHHTHTVTGMMISAILFVIFLAGAYSLFRTEIQEWENPAARTAVQHNINYDRVVRNIDNSYDLEPHKPLRIFPVRAGHPEIEVYGETHEEGGGHDHFHTHINPQNYRAQGEEPEHETVVSQTLFKLHYLDQIPTLGLYISGFVALFFLLASISGILIHWRNIVQKFYAFFVGKRWKQIWTDAHTVIGVISLPFQVMYALSGALFGLSLLLLLPSVMVMFGGDQTPVLSTIRPELGLEISEQAPRAEMISLNRLQEKVTSDYPNHQIEEVAISHYGYDDAVATFYIDDKTGLMGSGSLSLQLTDGQVMEDLSRFPYQKGYSGSVYDLLVKLHFASFGGMLLKVIYFLLALLSCFMIISGVLIWQVARDKRQYSDKQKRFHHRVTKLNLTACLSLFPAIALLFIANKAVPIDYDGRGVLVKQIFFLSWVVLAAVGWKWDSYADITKKYFLTGSVLSFVIPGLNGLVTGDWFWLCWDMMAGVATIDLLWLLTGIVALFAVSQISIKKEEAEDKGSISEKVAEPAI</sequence>
<dbReference type="PANTHER" id="PTHR34219">
    <property type="entry name" value="IRON-REGULATED INNER MEMBRANE PROTEIN-RELATED"/>
    <property type="match status" value="1"/>
</dbReference>
<dbReference type="PANTHER" id="PTHR34219:SF3">
    <property type="entry name" value="BLL7967 PROTEIN"/>
    <property type="match status" value="1"/>
</dbReference>
<feature type="transmembrane region" description="Helical" evidence="1">
    <location>
        <begin position="416"/>
        <end position="434"/>
    </location>
</feature>
<feature type="transmembrane region" description="Helical" evidence="1">
    <location>
        <begin position="135"/>
        <end position="157"/>
    </location>
</feature>
<keyword evidence="1" id="KW-0472">Membrane</keyword>
<keyword evidence="1" id="KW-0812">Transmembrane</keyword>
<name>A0A6M1T7C9_9BACT</name>
<keyword evidence="3" id="KW-1185">Reference proteome</keyword>
<dbReference type="Pfam" id="PF03929">
    <property type="entry name" value="PepSY_TM"/>
    <property type="match status" value="1"/>
</dbReference>
<feature type="transmembrane region" description="Helical" evidence="1">
    <location>
        <begin position="342"/>
        <end position="364"/>
    </location>
</feature>
<evidence type="ECO:0000256" key="1">
    <source>
        <dbReference type="SAM" id="Phobius"/>
    </source>
</evidence>
<dbReference type="InterPro" id="IPR005625">
    <property type="entry name" value="PepSY-ass_TM"/>
</dbReference>
<feature type="transmembrane region" description="Helical" evidence="1">
    <location>
        <begin position="446"/>
        <end position="464"/>
    </location>
</feature>